<keyword evidence="2 6" id="KW-0812">Transmembrane</keyword>
<evidence type="ECO:0000256" key="5">
    <source>
        <dbReference type="SAM" id="MobiDB-lite"/>
    </source>
</evidence>
<feature type="transmembrane region" description="Helical" evidence="6">
    <location>
        <begin position="530"/>
        <end position="547"/>
    </location>
</feature>
<feature type="transmembrane region" description="Helical" evidence="6">
    <location>
        <begin position="275"/>
        <end position="298"/>
    </location>
</feature>
<feature type="domain" description="SLC12A transporter C-terminal" evidence="8">
    <location>
        <begin position="786"/>
        <end position="864"/>
    </location>
</feature>
<dbReference type="Proteomes" id="UP000319731">
    <property type="component" value="Unassembled WGS sequence"/>
</dbReference>
<feature type="transmembrane region" description="Helical" evidence="6">
    <location>
        <begin position="504"/>
        <end position="524"/>
    </location>
</feature>
<keyword evidence="10" id="KW-1185">Reference proteome</keyword>
<dbReference type="InterPro" id="IPR018491">
    <property type="entry name" value="SLC12_C"/>
</dbReference>
<dbReference type="Pfam" id="PF03522">
    <property type="entry name" value="SLC12"/>
    <property type="match status" value="1"/>
</dbReference>
<dbReference type="GO" id="GO:0015377">
    <property type="term" value="F:chloride:monoatomic cation symporter activity"/>
    <property type="evidence" value="ECO:0007669"/>
    <property type="project" value="InterPro"/>
</dbReference>
<evidence type="ECO:0000313" key="10">
    <source>
        <dbReference type="Proteomes" id="UP000319731"/>
    </source>
</evidence>
<dbReference type="EMBL" id="QEAO01000038">
    <property type="protein sequence ID" value="TPX31868.1"/>
    <property type="molecule type" value="Genomic_DNA"/>
</dbReference>
<dbReference type="AlphaFoldDB" id="A0A507BXK0"/>
<proteinExistence type="predicted"/>
<dbReference type="PANTHER" id="PTHR11827:SF72">
    <property type="entry name" value="GH08340P"/>
    <property type="match status" value="1"/>
</dbReference>
<sequence length="1013" mass="111392">MSLPKPNPSPSPSLLRSRDQHDTTAHTHFESGSPSLPRPISQPPSSAYGINIIISPPSDATPPSSSSPHKTYIDDLYREAVKLPSNQAQISLSAATEYGVPMQRTLSEIVEDRGGIVLSGLARDEGLGTFRGVIVPNLEFMWSVLIFIRFGLITALAGVLYSLLLVVLCAIVVSFTMSSVSAIATNGVPRAGILSVLTRSLGKPIGAGIVLLYYVAVASFTSIEIVGSVEGLFEATAFRPLPSLYWTQVLLAMLCMIAISCVVMCGDRVVHPVSLFFMAVLIISFLSVLTGLVVSPFVRNMGEMVTGLSFKTLASNFWPSRHFDAREMLSLLFPCFVGIYTGVNHASQLKNPFVSIPQGGFTAIAISTSLYSAMLLLIAATIKREALLTKTMILAEVAYPVRHAAIAGVLLVGIGSALQCLVISSSVLQTLSLMDVLPGLAVLGLNKSILITMCLALPFLFISKLEELAVIVTTSFLLCYGVTNFAAFLLSVFKAPNWRPLFELHHWIVSLIGLFACFGVMIYISLLGSLLALVISVVSGYVIFVSSERVTFGEGLRSLLFHLSLGHLLSGETEEYHENVFRLTSHQPPTAPEECNLPSVLEQGTGKLWRPKILCFVDHSHLGFSVGHQRLLSLVAQLKSRSGLAFMIASTTPKDIDTQLPTPLVSDPVAWRARQDRIDSVLLQRRVQLQRAMRDERLRGFSKSLFGESLQDIQNLTMDGLGLGELQPNTVVAIWPQHHNHHHHGHHHHHTGDENLHEGFQYLMDLTLRRGNTFMIVKGIGFFPSNRQRLHGTIDVWWTNDTQSSQTLPLLIAYILQQHRVWAACCIRIFVAAHTTENHNTLEATIRLNLTLLRIPVESVEVVAIQLPYHAHQLPITIDSKRHSTAEADGTDDEEVYLLSPKQSHSPSYYTFAKTWSPHVQRHLSNSQHRRDLFLRGVAAASLKMEIDARSSKHETALVIMNVPGIDQDGAMQLSVVQRGILYTELIEYLTSSLTRTLLVIPGAKAVKTLQNI</sequence>
<dbReference type="GO" id="GO:0016020">
    <property type="term" value="C:membrane"/>
    <property type="evidence" value="ECO:0007669"/>
    <property type="project" value="UniProtKB-SubCell"/>
</dbReference>
<dbReference type="InterPro" id="IPR004842">
    <property type="entry name" value="SLC12A_fam"/>
</dbReference>
<evidence type="ECO:0000259" key="7">
    <source>
        <dbReference type="Pfam" id="PF00324"/>
    </source>
</evidence>
<comment type="caution">
    <text evidence="9">The sequence shown here is derived from an EMBL/GenBank/DDBJ whole genome shotgun (WGS) entry which is preliminary data.</text>
</comment>
<dbReference type="STRING" id="1806994.A0A507BXK0"/>
<keyword evidence="3 6" id="KW-1133">Transmembrane helix</keyword>
<dbReference type="GeneID" id="42006112"/>
<evidence type="ECO:0008006" key="11">
    <source>
        <dbReference type="Google" id="ProtNLM"/>
    </source>
</evidence>
<protein>
    <recommendedName>
        <fullName evidence="11">Amino acid permease/ SLC12A domain-containing protein</fullName>
    </recommendedName>
</protein>
<keyword evidence="4 6" id="KW-0472">Membrane</keyword>
<name>A0A507BXK0_9FUNG</name>
<feature type="transmembrane region" description="Helical" evidence="6">
    <location>
        <begin position="359"/>
        <end position="382"/>
    </location>
</feature>
<gene>
    <name evidence="9" type="ORF">SmJEL517_g04887</name>
</gene>
<feature type="transmembrane region" description="Helical" evidence="6">
    <location>
        <begin position="468"/>
        <end position="492"/>
    </location>
</feature>
<feature type="region of interest" description="Disordered" evidence="5">
    <location>
        <begin position="1"/>
        <end position="69"/>
    </location>
</feature>
<feature type="domain" description="Amino acid permease/ SLC12A" evidence="7">
    <location>
        <begin position="133"/>
        <end position="574"/>
    </location>
</feature>
<dbReference type="PANTHER" id="PTHR11827">
    <property type="entry name" value="SOLUTE CARRIER FAMILY 12, CATION COTRANSPORTERS"/>
    <property type="match status" value="1"/>
</dbReference>
<feature type="transmembrane region" description="Helical" evidence="6">
    <location>
        <begin position="163"/>
        <end position="184"/>
    </location>
</feature>
<reference evidence="9 10" key="1">
    <citation type="journal article" date="2019" name="Sci. Rep.">
        <title>Comparative genomics of chytrid fungi reveal insights into the obligate biotrophic and pathogenic lifestyle of Synchytrium endobioticum.</title>
        <authorList>
            <person name="van de Vossenberg B.T.L.H."/>
            <person name="Warris S."/>
            <person name="Nguyen H.D.T."/>
            <person name="van Gent-Pelzer M.P.E."/>
            <person name="Joly D.L."/>
            <person name="van de Geest H.C."/>
            <person name="Bonants P.J.M."/>
            <person name="Smith D.S."/>
            <person name="Levesque C.A."/>
            <person name="van der Lee T.A.J."/>
        </authorList>
    </citation>
    <scope>NUCLEOTIDE SEQUENCE [LARGE SCALE GENOMIC DNA]</scope>
    <source>
        <strain evidence="9 10">JEL517</strain>
    </source>
</reference>
<evidence type="ECO:0000256" key="4">
    <source>
        <dbReference type="ARBA" id="ARBA00023136"/>
    </source>
</evidence>
<accession>A0A507BXK0</accession>
<dbReference type="OrthoDB" id="2020542at2759"/>
<evidence type="ECO:0000259" key="8">
    <source>
        <dbReference type="Pfam" id="PF03522"/>
    </source>
</evidence>
<evidence type="ECO:0000256" key="3">
    <source>
        <dbReference type="ARBA" id="ARBA00022989"/>
    </source>
</evidence>
<feature type="compositionally biased region" description="Low complexity" evidence="5">
    <location>
        <begin position="55"/>
        <end position="68"/>
    </location>
</feature>
<feature type="transmembrane region" description="Helical" evidence="6">
    <location>
        <begin position="402"/>
        <end position="428"/>
    </location>
</feature>
<feature type="transmembrane region" description="Helical" evidence="6">
    <location>
        <begin position="243"/>
        <end position="263"/>
    </location>
</feature>
<evidence type="ECO:0000256" key="6">
    <source>
        <dbReference type="SAM" id="Phobius"/>
    </source>
</evidence>
<dbReference type="RefSeq" id="XP_031023199.1">
    <property type="nucleotide sequence ID" value="XM_031170815.1"/>
</dbReference>
<feature type="compositionally biased region" description="Pro residues" evidence="5">
    <location>
        <begin position="1"/>
        <end position="11"/>
    </location>
</feature>
<evidence type="ECO:0000313" key="9">
    <source>
        <dbReference type="EMBL" id="TPX31868.1"/>
    </source>
</evidence>
<dbReference type="InterPro" id="IPR004841">
    <property type="entry name" value="AA-permease/SLC12A_dom"/>
</dbReference>
<dbReference type="Pfam" id="PF00324">
    <property type="entry name" value="AA_permease"/>
    <property type="match status" value="1"/>
</dbReference>
<comment type="subcellular location">
    <subcellularLocation>
        <location evidence="1">Membrane</location>
        <topology evidence="1">Multi-pass membrane protein</topology>
    </subcellularLocation>
</comment>
<feature type="transmembrane region" description="Helical" evidence="6">
    <location>
        <begin position="205"/>
        <end position="223"/>
    </location>
</feature>
<feature type="transmembrane region" description="Helical" evidence="6">
    <location>
        <begin position="440"/>
        <end position="462"/>
    </location>
</feature>
<dbReference type="Gene3D" id="1.20.1740.10">
    <property type="entry name" value="Amino acid/polyamine transporter I"/>
    <property type="match status" value="1"/>
</dbReference>
<organism evidence="9 10">
    <name type="scientific">Synchytrium microbalum</name>
    <dbReference type="NCBI Taxonomy" id="1806994"/>
    <lineage>
        <taxon>Eukaryota</taxon>
        <taxon>Fungi</taxon>
        <taxon>Fungi incertae sedis</taxon>
        <taxon>Chytridiomycota</taxon>
        <taxon>Chytridiomycota incertae sedis</taxon>
        <taxon>Chytridiomycetes</taxon>
        <taxon>Synchytriales</taxon>
        <taxon>Synchytriaceae</taxon>
        <taxon>Synchytrium</taxon>
    </lineage>
</organism>
<feature type="compositionally biased region" description="Basic and acidic residues" evidence="5">
    <location>
        <begin position="16"/>
        <end position="29"/>
    </location>
</feature>
<evidence type="ECO:0000256" key="1">
    <source>
        <dbReference type="ARBA" id="ARBA00004141"/>
    </source>
</evidence>
<evidence type="ECO:0000256" key="2">
    <source>
        <dbReference type="ARBA" id="ARBA00022692"/>
    </source>
</evidence>